<organism evidence="10 11">
    <name type="scientific">Ananas comosus</name>
    <name type="common">Pineapple</name>
    <name type="synonym">Ananas ananas</name>
    <dbReference type="NCBI Taxonomy" id="4615"/>
    <lineage>
        <taxon>Eukaryota</taxon>
        <taxon>Viridiplantae</taxon>
        <taxon>Streptophyta</taxon>
        <taxon>Embryophyta</taxon>
        <taxon>Tracheophyta</taxon>
        <taxon>Spermatophyta</taxon>
        <taxon>Magnoliopsida</taxon>
        <taxon>Liliopsida</taxon>
        <taxon>Poales</taxon>
        <taxon>Bromeliaceae</taxon>
        <taxon>Bromelioideae</taxon>
        <taxon>Ananas</taxon>
    </lineage>
</organism>
<comment type="subcellular location">
    <subcellularLocation>
        <location evidence="1">Membrane</location>
        <topology evidence="1">Multi-pass membrane protein</topology>
    </subcellularLocation>
</comment>
<evidence type="ECO:0000256" key="7">
    <source>
        <dbReference type="ARBA" id="ARBA00023136"/>
    </source>
</evidence>
<evidence type="ECO:0000256" key="3">
    <source>
        <dbReference type="ARBA" id="ARBA00022448"/>
    </source>
</evidence>
<keyword evidence="6" id="KW-0406">Ion transport</keyword>
<dbReference type="PANTHER" id="PTHR31086">
    <property type="entry name" value="ALUMINUM-ACTIVATED MALATE TRANSPORTER 10"/>
    <property type="match status" value="1"/>
</dbReference>
<keyword evidence="7 9" id="KW-0472">Membrane</keyword>
<evidence type="ECO:0000256" key="6">
    <source>
        <dbReference type="ARBA" id="ARBA00023065"/>
    </source>
</evidence>
<proteinExistence type="inferred from homology"/>
<dbReference type="Pfam" id="PF11744">
    <property type="entry name" value="ALMT"/>
    <property type="match status" value="1"/>
</dbReference>
<evidence type="ECO:0000256" key="8">
    <source>
        <dbReference type="ARBA" id="ARBA00023303"/>
    </source>
</evidence>
<dbReference type="GO" id="GO:0015743">
    <property type="term" value="P:malate transport"/>
    <property type="evidence" value="ECO:0007669"/>
    <property type="project" value="InterPro"/>
</dbReference>
<name>A0A199VJS1_ANACO</name>
<keyword evidence="5 9" id="KW-1133">Transmembrane helix</keyword>
<evidence type="ECO:0000313" key="11">
    <source>
        <dbReference type="Proteomes" id="UP000092600"/>
    </source>
</evidence>
<feature type="transmembrane region" description="Helical" evidence="9">
    <location>
        <begin position="183"/>
        <end position="202"/>
    </location>
</feature>
<accession>A0A199VJS1</accession>
<feature type="transmembrane region" description="Helical" evidence="9">
    <location>
        <begin position="86"/>
        <end position="105"/>
    </location>
</feature>
<dbReference type="GO" id="GO:0016020">
    <property type="term" value="C:membrane"/>
    <property type="evidence" value="ECO:0007669"/>
    <property type="project" value="UniProtKB-SubCell"/>
</dbReference>
<evidence type="ECO:0000256" key="4">
    <source>
        <dbReference type="ARBA" id="ARBA00022692"/>
    </source>
</evidence>
<sequence>MLSLSPSLNSGTGRTHKSRMHVKGQLYPVSDIVKPFQFYRTENAWRVGKEDPRRVIHAIKVGVALTLVSFLYVLQPLFKGVGKNAMWAVMTVVVVLEFTAGATLCKGMNRGLGTLLAGSLSFLIEIIAEKSGTVFRFVATYLRFFPYIKKNYEYGVVIFLLTFNLITVSSFREENVLPLARDRLYTIAIGCGICLFMGLVILPNWSGEDLHNSTVYKLEGLAKSVEVCVNEYYQDHNKDNRNIEESTAKEVIYKVYRVVLDSKSTDETLVS</sequence>
<protein>
    <submittedName>
        <fullName evidence="10">Aluminum-activated malate transporter 12</fullName>
    </submittedName>
</protein>
<dbReference type="GO" id="GO:0034220">
    <property type="term" value="P:monoatomic ion transmembrane transport"/>
    <property type="evidence" value="ECO:0007669"/>
    <property type="project" value="UniProtKB-KW"/>
</dbReference>
<keyword evidence="8" id="KW-0407">Ion channel</keyword>
<comment type="similarity">
    <text evidence="2">Belongs to the aromatic acid exporter (TC 2.A.85) family.</text>
</comment>
<dbReference type="STRING" id="4615.A0A199VJS1"/>
<feature type="transmembrane region" description="Helical" evidence="9">
    <location>
        <begin position="55"/>
        <end position="74"/>
    </location>
</feature>
<dbReference type="EMBL" id="LSRQ01001610">
    <property type="protein sequence ID" value="OAY77126.1"/>
    <property type="molecule type" value="Genomic_DNA"/>
</dbReference>
<feature type="transmembrane region" description="Helical" evidence="9">
    <location>
        <begin position="152"/>
        <end position="171"/>
    </location>
</feature>
<evidence type="ECO:0000256" key="5">
    <source>
        <dbReference type="ARBA" id="ARBA00022989"/>
    </source>
</evidence>
<evidence type="ECO:0000313" key="10">
    <source>
        <dbReference type="EMBL" id="OAY77126.1"/>
    </source>
</evidence>
<gene>
    <name evidence="10" type="ORF">ACMD2_07039</name>
</gene>
<evidence type="ECO:0000256" key="2">
    <source>
        <dbReference type="ARBA" id="ARBA00007079"/>
    </source>
</evidence>
<keyword evidence="4 9" id="KW-0812">Transmembrane</keyword>
<dbReference type="AlphaFoldDB" id="A0A199VJS1"/>
<evidence type="ECO:0000256" key="9">
    <source>
        <dbReference type="SAM" id="Phobius"/>
    </source>
</evidence>
<reference evidence="10 11" key="1">
    <citation type="journal article" date="2016" name="DNA Res.">
        <title>The draft genome of MD-2 pineapple using hybrid error correction of long reads.</title>
        <authorList>
            <person name="Redwan R.M."/>
            <person name="Saidin A."/>
            <person name="Kumar S.V."/>
        </authorList>
    </citation>
    <scope>NUCLEOTIDE SEQUENCE [LARGE SCALE GENOMIC DNA]</scope>
    <source>
        <strain evidence="11">cv. MD2</strain>
        <tissue evidence="10">Leaf</tissue>
    </source>
</reference>
<evidence type="ECO:0000256" key="1">
    <source>
        <dbReference type="ARBA" id="ARBA00004141"/>
    </source>
</evidence>
<dbReference type="InterPro" id="IPR020966">
    <property type="entry name" value="ALMT"/>
</dbReference>
<comment type="caution">
    <text evidence="10">The sequence shown here is derived from an EMBL/GenBank/DDBJ whole genome shotgun (WGS) entry which is preliminary data.</text>
</comment>
<dbReference type="Proteomes" id="UP000092600">
    <property type="component" value="Unassembled WGS sequence"/>
</dbReference>
<keyword evidence="3" id="KW-0813">Transport</keyword>